<keyword evidence="2" id="KW-0460">Magnesium</keyword>
<dbReference type="SUPFAM" id="SSF64005">
    <property type="entry name" value="Undecaprenyl diphosphate synthase"/>
    <property type="match status" value="1"/>
</dbReference>
<dbReference type="Pfam" id="PF01255">
    <property type="entry name" value="Prenyltransf"/>
    <property type="match status" value="1"/>
</dbReference>
<protein>
    <recommendedName>
        <fullName evidence="2">Isoprenyl transferase</fullName>
        <ecNumber evidence="2">2.5.1.-</ecNumber>
    </recommendedName>
</protein>
<dbReference type="FunFam" id="3.40.1180.10:FF:000001">
    <property type="entry name" value="(2E,6E)-farnesyl-diphosphate-specific ditrans,polycis-undecaprenyl-diphosphate synthase"/>
    <property type="match status" value="1"/>
</dbReference>
<evidence type="ECO:0000256" key="2">
    <source>
        <dbReference type="HAMAP-Rule" id="MF_01139"/>
    </source>
</evidence>
<comment type="similarity">
    <text evidence="2">Belongs to the UPP synthase family.</text>
</comment>
<feature type="binding site" evidence="2">
    <location>
        <position position="73"/>
    </location>
    <ligand>
        <name>substrate</name>
    </ligand>
</feature>
<dbReference type="EC" id="2.5.1.-" evidence="2"/>
<dbReference type="Proteomes" id="UP000257240">
    <property type="component" value="Unassembled WGS sequence"/>
</dbReference>
<dbReference type="EMBL" id="DLVE01000064">
    <property type="protein sequence ID" value="HAA84116.1"/>
    <property type="molecule type" value="Genomic_DNA"/>
</dbReference>
<feature type="binding site" evidence="2">
    <location>
        <position position="71"/>
    </location>
    <ligand>
        <name>substrate</name>
    </ligand>
</feature>
<dbReference type="GO" id="GO:0000287">
    <property type="term" value="F:magnesium ion binding"/>
    <property type="evidence" value="ECO:0007669"/>
    <property type="project" value="UniProtKB-UniRule"/>
</dbReference>
<feature type="binding site" evidence="2">
    <location>
        <position position="22"/>
    </location>
    <ligand>
        <name>Mg(2+)</name>
        <dbReference type="ChEBI" id="CHEBI:18420"/>
    </ligand>
</feature>
<dbReference type="NCBIfam" id="TIGR00055">
    <property type="entry name" value="uppS"/>
    <property type="match status" value="1"/>
</dbReference>
<comment type="subunit">
    <text evidence="2">Homodimer.</text>
</comment>
<keyword evidence="2" id="KW-0479">Metal-binding</keyword>
<gene>
    <name evidence="3" type="ORF">DCE01_04970</name>
</gene>
<comment type="function">
    <text evidence="2">Catalyzes the condensation of isopentenyl diphosphate (IPP) with allylic pyrophosphates generating different type of terpenoids.</text>
</comment>
<accession>A0A124FKR1</accession>
<evidence type="ECO:0000313" key="4">
    <source>
        <dbReference type="Proteomes" id="UP000257240"/>
    </source>
</evidence>
<feature type="binding site" evidence="2">
    <location>
        <begin position="196"/>
        <end position="198"/>
    </location>
    <ligand>
        <name>substrate</name>
    </ligand>
</feature>
<feature type="binding site" evidence="2">
    <location>
        <begin position="23"/>
        <end position="26"/>
    </location>
    <ligand>
        <name>substrate</name>
    </ligand>
</feature>
<keyword evidence="1 2" id="KW-0808">Transferase</keyword>
<dbReference type="NCBIfam" id="NF011405">
    <property type="entry name" value="PRK14830.1"/>
    <property type="match status" value="1"/>
</dbReference>
<organism evidence="3 4">
    <name type="scientific">Thermodesulfobacterium commune</name>
    <dbReference type="NCBI Taxonomy" id="1741"/>
    <lineage>
        <taxon>Bacteria</taxon>
        <taxon>Pseudomonadati</taxon>
        <taxon>Thermodesulfobacteriota</taxon>
        <taxon>Thermodesulfobacteria</taxon>
        <taxon>Thermodesulfobacteriales</taxon>
        <taxon>Thermodesulfobacteriaceae</taxon>
        <taxon>Thermodesulfobacterium</taxon>
    </lineage>
</organism>
<comment type="cofactor">
    <cofactor evidence="2">
        <name>Mg(2+)</name>
        <dbReference type="ChEBI" id="CHEBI:18420"/>
    </cofactor>
    <text evidence="2">Binds 2 magnesium ions per subunit.</text>
</comment>
<dbReference type="RefSeq" id="WP_273019042.1">
    <property type="nucleotide sequence ID" value="NZ_DAINLL010000001.1"/>
</dbReference>
<comment type="caution">
    <text evidence="3">The sequence shown here is derived from an EMBL/GenBank/DDBJ whole genome shotgun (WGS) entry which is preliminary data.</text>
</comment>
<name>A0A124FKR1_9BACT</name>
<dbReference type="GO" id="GO:0016094">
    <property type="term" value="P:polyprenol biosynthetic process"/>
    <property type="evidence" value="ECO:0007669"/>
    <property type="project" value="TreeGrafter"/>
</dbReference>
<dbReference type="GO" id="GO:0045547">
    <property type="term" value="F:ditrans,polycis-polyprenyl diphosphate synthase [(2E,6E)-farnesyl diphosphate specific] activity"/>
    <property type="evidence" value="ECO:0007669"/>
    <property type="project" value="TreeGrafter"/>
</dbReference>
<dbReference type="HAMAP" id="MF_01139">
    <property type="entry name" value="ISPT"/>
    <property type="match status" value="1"/>
</dbReference>
<proteinExistence type="inferred from homology"/>
<dbReference type="PANTHER" id="PTHR10291:SF0">
    <property type="entry name" value="DEHYDRODOLICHYL DIPHOSPHATE SYNTHASE 2"/>
    <property type="match status" value="1"/>
</dbReference>
<feature type="binding site" evidence="2">
    <location>
        <position position="190"/>
    </location>
    <ligand>
        <name>substrate</name>
    </ligand>
</feature>
<dbReference type="CDD" id="cd00475">
    <property type="entry name" value="Cis_IPPS"/>
    <property type="match status" value="1"/>
</dbReference>
<evidence type="ECO:0000313" key="3">
    <source>
        <dbReference type="EMBL" id="HAA84116.1"/>
    </source>
</evidence>
<feature type="active site" evidence="2">
    <location>
        <position position="22"/>
    </location>
</feature>
<dbReference type="InterPro" id="IPR001441">
    <property type="entry name" value="UPP_synth-like"/>
</dbReference>
<feature type="binding site" evidence="2">
    <location>
        <position position="27"/>
    </location>
    <ligand>
        <name>substrate</name>
    </ligand>
</feature>
<reference evidence="3 4" key="1">
    <citation type="journal article" date="2018" name="Nat. Biotechnol.">
        <title>A standardized bacterial taxonomy based on genome phylogeny substantially revises the tree of life.</title>
        <authorList>
            <person name="Parks D.H."/>
            <person name="Chuvochina M."/>
            <person name="Waite D.W."/>
            <person name="Rinke C."/>
            <person name="Skarshewski A."/>
            <person name="Chaumeil P.A."/>
            <person name="Hugenholtz P."/>
        </authorList>
    </citation>
    <scope>NUCLEOTIDE SEQUENCE [LARGE SCALE GENOMIC DNA]</scope>
    <source>
        <strain evidence="3">UBA12529</strain>
    </source>
</reference>
<dbReference type="InterPro" id="IPR036424">
    <property type="entry name" value="UPP_synth-like_sf"/>
</dbReference>
<dbReference type="Gene3D" id="3.40.1180.10">
    <property type="entry name" value="Decaprenyl diphosphate synthase-like"/>
    <property type="match status" value="1"/>
</dbReference>
<feature type="binding site" evidence="2">
    <location>
        <position position="35"/>
    </location>
    <ligand>
        <name>substrate</name>
    </ligand>
</feature>
<feature type="active site" description="Proton acceptor" evidence="2">
    <location>
        <position position="70"/>
    </location>
</feature>
<sequence length="245" mass="28791">MAFSSFSLDFSKLPQHVAIIMDGNGRWAKKHGFPRFYGHQKGAETAKKVIEKTYELKIPYLTLFAFSKENWKRPKEEVEAILELFKIYLTKEKHSLIEKGICLKIIGDREDFSQDLVELIEEIEEETRHNSELTLCLALSYGGRAEILKAVKDISTKVKQGLLEPENIDEKVFREHLYTKDIPDPDLLIRTSGEERISNFLLFQIAYTELYFTPVYWPEFTEEEYLKALWSYQQRERRFGGVCEF</sequence>
<dbReference type="PANTHER" id="PTHR10291">
    <property type="entry name" value="DEHYDRODOLICHYL DIPHOSPHATE SYNTHASE FAMILY MEMBER"/>
    <property type="match status" value="1"/>
</dbReference>
<feature type="binding site" evidence="2">
    <location>
        <position position="209"/>
    </location>
    <ligand>
        <name>Mg(2+)</name>
        <dbReference type="ChEBI" id="CHEBI:18420"/>
    </ligand>
</feature>
<feature type="binding site" evidence="2">
    <location>
        <position position="39"/>
    </location>
    <ligand>
        <name>substrate</name>
    </ligand>
</feature>
<feature type="binding site" evidence="2">
    <location>
        <begin position="67"/>
        <end position="69"/>
    </location>
    <ligand>
        <name>substrate</name>
    </ligand>
</feature>
<evidence type="ECO:0000256" key="1">
    <source>
        <dbReference type="ARBA" id="ARBA00022679"/>
    </source>
</evidence>
<dbReference type="AlphaFoldDB" id="A0A124FKR1"/>